<dbReference type="HOGENOM" id="CLU_607923_0_0_5"/>
<dbReference type="eggNOG" id="COG1073">
    <property type="taxonomic scope" value="Bacteria"/>
</dbReference>
<dbReference type="GO" id="GO:0008422">
    <property type="term" value="F:beta-glucosidase activity"/>
    <property type="evidence" value="ECO:0007669"/>
    <property type="project" value="TreeGrafter"/>
</dbReference>
<dbReference type="InterPro" id="IPR018087">
    <property type="entry name" value="Glyco_hydro_5_CS"/>
</dbReference>
<keyword evidence="2 4" id="KW-0378">Hydrolase</keyword>
<dbReference type="RefSeq" id="WP_013079171.1">
    <property type="nucleotide sequence ID" value="NC_014100.1"/>
</dbReference>
<evidence type="ECO:0000256" key="3">
    <source>
        <dbReference type="ARBA" id="ARBA00023295"/>
    </source>
</evidence>
<dbReference type="EMBL" id="CP002008">
    <property type="protein sequence ID" value="ADG10516.1"/>
    <property type="molecule type" value="Genomic_DNA"/>
</dbReference>
<sequence>MLAFTIALLLAPDAAAIADARGDWVGVVAAGDKSLRLSAHLERRGQGLIGVIDSPDQGAFGLPLANIVQDGAKLSFDAPSVNARYEAHWDSARSAYVGRWIQNGQAIDLALTRGGYPHDFDLDWNAPVDPGLAYQPAKRARPRVGPDLNVGKCVNMSNMLDAPTEGAWGPAFADDDFTIIKTAGFSSVRIPVAFSAHADTTPPYAIDPTFLARVRHVVTLASAAKLNVLLDMHHYDAMMRDPDAEAPRFVALWRQVAQAFADAPPSVWFELLNEPNDKLTNDRLGALYAPALAAIRATNPKRPVIVGPEWNNLDKMLAFEMPDDPYVAPSFHYYDPFLFTHQGAPWPNPAPPMGRSFGSAADRSELDRSVAKVRDYMARTGRVPILGEYGAQDDPRVPLAQRVRYYGVVSSAFASVGVASCAWGYRSGFRIREGDHWLPGIVEAIRAPKP</sequence>
<evidence type="ECO:0000256" key="2">
    <source>
        <dbReference type="ARBA" id="ARBA00022801"/>
    </source>
</evidence>
<dbReference type="PROSITE" id="PS00659">
    <property type="entry name" value="GLYCOSYL_HYDROL_F5"/>
    <property type="match status" value="1"/>
</dbReference>
<dbReference type="KEGG" id="cse:Cseg_2049"/>
<proteinExistence type="inferred from homology"/>
<evidence type="ECO:0000256" key="1">
    <source>
        <dbReference type="ARBA" id="ARBA00022729"/>
    </source>
</evidence>
<keyword evidence="1" id="KW-0732">Signal</keyword>
<dbReference type="GO" id="GO:0005576">
    <property type="term" value="C:extracellular region"/>
    <property type="evidence" value="ECO:0007669"/>
    <property type="project" value="TreeGrafter"/>
</dbReference>
<accession>D5VGS3</accession>
<dbReference type="Pfam" id="PF00150">
    <property type="entry name" value="Cellulase"/>
    <property type="match status" value="1"/>
</dbReference>
<protein>
    <submittedName>
        <fullName evidence="6">Glycoside hydrolase family 5</fullName>
    </submittedName>
</protein>
<dbReference type="InterPro" id="IPR017853">
    <property type="entry name" value="GH"/>
</dbReference>
<evidence type="ECO:0000313" key="7">
    <source>
        <dbReference type="Proteomes" id="UP000002629"/>
    </source>
</evidence>
<dbReference type="PANTHER" id="PTHR31297">
    <property type="entry name" value="GLUCAN ENDO-1,6-BETA-GLUCOSIDASE B"/>
    <property type="match status" value="1"/>
</dbReference>
<dbReference type="PANTHER" id="PTHR31297:SF17">
    <property type="entry name" value="ENDOGLUCANASE"/>
    <property type="match status" value="1"/>
</dbReference>
<keyword evidence="3 4" id="KW-0326">Glycosidase</keyword>
<feature type="domain" description="Glycoside hydrolase family 5" evidence="5">
    <location>
        <begin position="165"/>
        <end position="406"/>
    </location>
</feature>
<dbReference type="GO" id="GO:0009986">
    <property type="term" value="C:cell surface"/>
    <property type="evidence" value="ECO:0007669"/>
    <property type="project" value="TreeGrafter"/>
</dbReference>
<dbReference type="InterPro" id="IPR001547">
    <property type="entry name" value="Glyco_hydro_5"/>
</dbReference>
<dbReference type="Gene3D" id="3.20.20.80">
    <property type="entry name" value="Glycosidases"/>
    <property type="match status" value="1"/>
</dbReference>
<organism evidence="6 7">
    <name type="scientific">Caulobacter segnis (strain ATCC 21756 / DSM 7131 / JCM 7823 / NBRC 15250 / LMG 17158 / TK0059)</name>
    <name type="common">Mycoplana segnis</name>
    <dbReference type="NCBI Taxonomy" id="509190"/>
    <lineage>
        <taxon>Bacteria</taxon>
        <taxon>Pseudomonadati</taxon>
        <taxon>Pseudomonadota</taxon>
        <taxon>Alphaproteobacteria</taxon>
        <taxon>Caulobacterales</taxon>
        <taxon>Caulobacteraceae</taxon>
        <taxon>Caulobacter</taxon>
    </lineage>
</organism>
<dbReference type="GO" id="GO:0009251">
    <property type="term" value="P:glucan catabolic process"/>
    <property type="evidence" value="ECO:0007669"/>
    <property type="project" value="TreeGrafter"/>
</dbReference>
<evidence type="ECO:0000259" key="5">
    <source>
        <dbReference type="Pfam" id="PF00150"/>
    </source>
</evidence>
<dbReference type="STRING" id="509190.Cseg_2049"/>
<evidence type="ECO:0000313" key="6">
    <source>
        <dbReference type="EMBL" id="ADG10516.1"/>
    </source>
</evidence>
<dbReference type="Proteomes" id="UP000002629">
    <property type="component" value="Chromosome"/>
</dbReference>
<reference evidence="7" key="1">
    <citation type="journal article" date="2011" name="J. Bacteriol.">
        <title>Genome sequences of eight morphologically diverse alphaproteobacteria.</title>
        <authorList>
            <consortium name="US DOE Joint Genome Institute"/>
            <person name="Brown P.J."/>
            <person name="Kysela D.T."/>
            <person name="Buechlein A."/>
            <person name="Hemmerich C."/>
            <person name="Brun Y.V."/>
        </authorList>
    </citation>
    <scope>NUCLEOTIDE SEQUENCE [LARGE SCALE GENOMIC DNA]</scope>
    <source>
        <strain evidence="7">ATCC 21756 / DSM 7131 / JCM 7823 / NBRC 15250 / LMG 17158 / TK0059</strain>
    </source>
</reference>
<name>D5VGS3_CAUST</name>
<comment type="similarity">
    <text evidence="4">Belongs to the glycosyl hydrolase 5 (cellulase A) family.</text>
</comment>
<dbReference type="AlphaFoldDB" id="D5VGS3"/>
<dbReference type="CAZy" id="GH5">
    <property type="family name" value="Glycoside Hydrolase Family 5"/>
</dbReference>
<dbReference type="eggNOG" id="COG2730">
    <property type="taxonomic scope" value="Bacteria"/>
</dbReference>
<dbReference type="InterPro" id="IPR050386">
    <property type="entry name" value="Glycosyl_hydrolase_5"/>
</dbReference>
<gene>
    <name evidence="6" type="ordered locus">Cseg_2049</name>
</gene>
<evidence type="ECO:0000256" key="4">
    <source>
        <dbReference type="RuleBase" id="RU361153"/>
    </source>
</evidence>
<dbReference type="SUPFAM" id="SSF51445">
    <property type="entry name" value="(Trans)glycosidases"/>
    <property type="match status" value="1"/>
</dbReference>